<accession>A0A2T4N354</accession>
<comment type="caution">
    <text evidence="1">The sequence shown here is derived from an EMBL/GenBank/DDBJ whole genome shotgun (WGS) entry which is preliminary data.</text>
</comment>
<proteinExistence type="predicted"/>
<reference evidence="1 2" key="1">
    <citation type="submission" date="2018-03" db="EMBL/GenBank/DDBJ databases">
        <title>Aeromonas veronii whole genome sequencing and analysis.</title>
        <authorList>
            <person name="Xie H."/>
            <person name="Liu T."/>
            <person name="Wang K."/>
        </authorList>
    </citation>
    <scope>NUCLEOTIDE SEQUENCE [LARGE SCALE GENOMIC DNA]</scope>
    <source>
        <strain evidence="1 2">XH.VA.1</strain>
    </source>
</reference>
<dbReference type="Gene3D" id="3.30.565.10">
    <property type="entry name" value="Histidine kinase-like ATPase, C-terminal domain"/>
    <property type="match status" value="1"/>
</dbReference>
<dbReference type="InterPro" id="IPR036890">
    <property type="entry name" value="HATPase_C_sf"/>
</dbReference>
<dbReference type="Proteomes" id="UP000241986">
    <property type="component" value="Unassembled WGS sequence"/>
</dbReference>
<dbReference type="AlphaFoldDB" id="A0A2T4N354"/>
<protein>
    <submittedName>
        <fullName evidence="1">Uncharacterized protein</fullName>
    </submittedName>
</protein>
<evidence type="ECO:0000313" key="2">
    <source>
        <dbReference type="Proteomes" id="UP000241986"/>
    </source>
</evidence>
<dbReference type="Pfam" id="PF13589">
    <property type="entry name" value="HATPase_c_3"/>
    <property type="match status" value="1"/>
</dbReference>
<name>A0A2T4N354_AERVE</name>
<sequence length="684" mass="77896">MEYVNFEKTEGVPVKVSGQIINELSSKIPSNIFALNELIKNAYDAFSAKVILNIDSNKKTIEITDFGHGMNRQAIEKLFHIGSSDKKYGEMKTIDNVTRYIQGSKGLGFLAAFKFGDKVIWESSNEGKKYTFEVLKTDMIDMDNITDYEIYITESLSSASGTKITVYSTEEVIEELIEYFEEDIHALKLVGSFPKEIMKIELNLPGGKKIKSENIPDLHTIYPKGQLFYIKYDSERSEVQFYNRGELVTKEEFELSSSDYNIQIEINVYSLASHGKKNITELYHRESDGSLTPLIFINDNLFNNFTLFDPNIFRQRKSSLALPQMIGKVNIYSRKSKIDFNSDRTNFVESSVTKLIAKDLRKLNELIQEKGSQFKRTLEQKDGKKIVGLARPTPGVESIEQPKMPKLKPAYIMIDETKLEQYIHSPQLDVTYLIKEARNSKGEDIPVECISVTVDDELLENNIISSIDQPTELSLKFSYHDEATGNVSTSALLKFSRRKSSITTDKEDADLFWFESNTPYHLSTPVVSTIIKQISRAYQNRGQYNALIACSLRAIFEISIDRLKKKHGYIFTHSKKGKVEATKWDLIQVIVFIKKHNNLRTDMARIIDVEYTTLTNLLDLTGYCEALEGAHLGAHKSTSHLTTARIENIARYASNFAVFCDCLIMNFSSGEIKRYELANESISS</sequence>
<dbReference type="SUPFAM" id="SSF55874">
    <property type="entry name" value="ATPase domain of HSP90 chaperone/DNA topoisomerase II/histidine kinase"/>
    <property type="match status" value="1"/>
</dbReference>
<dbReference type="RefSeq" id="WP_107683185.1">
    <property type="nucleotide sequence ID" value="NZ_PZKL01000022.1"/>
</dbReference>
<gene>
    <name evidence="1" type="ORF">DAA48_08965</name>
</gene>
<evidence type="ECO:0000313" key="1">
    <source>
        <dbReference type="EMBL" id="PTH81272.1"/>
    </source>
</evidence>
<organism evidence="1 2">
    <name type="scientific">Aeromonas veronii</name>
    <dbReference type="NCBI Taxonomy" id="654"/>
    <lineage>
        <taxon>Bacteria</taxon>
        <taxon>Pseudomonadati</taxon>
        <taxon>Pseudomonadota</taxon>
        <taxon>Gammaproteobacteria</taxon>
        <taxon>Aeromonadales</taxon>
        <taxon>Aeromonadaceae</taxon>
        <taxon>Aeromonas</taxon>
    </lineage>
</organism>
<dbReference type="EMBL" id="PZKL01000022">
    <property type="protein sequence ID" value="PTH81272.1"/>
    <property type="molecule type" value="Genomic_DNA"/>
</dbReference>